<evidence type="ECO:0000256" key="8">
    <source>
        <dbReference type="PROSITE-ProRule" id="PRU00175"/>
    </source>
</evidence>
<feature type="transmembrane region" description="Helical" evidence="10">
    <location>
        <begin position="127"/>
        <end position="149"/>
    </location>
</feature>
<keyword evidence="6 10" id="KW-1133">Transmembrane helix</keyword>
<evidence type="ECO:0000256" key="7">
    <source>
        <dbReference type="ARBA" id="ARBA00023136"/>
    </source>
</evidence>
<keyword evidence="2 10" id="KW-0812">Transmembrane</keyword>
<evidence type="ECO:0000256" key="2">
    <source>
        <dbReference type="ARBA" id="ARBA00022692"/>
    </source>
</evidence>
<evidence type="ECO:0000256" key="3">
    <source>
        <dbReference type="ARBA" id="ARBA00022723"/>
    </source>
</evidence>
<feature type="transmembrane region" description="Helical" evidence="10">
    <location>
        <begin position="332"/>
        <end position="352"/>
    </location>
</feature>
<dbReference type="GO" id="GO:0000139">
    <property type="term" value="C:Golgi membrane"/>
    <property type="evidence" value="ECO:0007669"/>
    <property type="project" value="TreeGrafter"/>
</dbReference>
<dbReference type="Pfam" id="PF00097">
    <property type="entry name" value="zf-C3HC4"/>
    <property type="match status" value="1"/>
</dbReference>
<feature type="region of interest" description="Disordered" evidence="9">
    <location>
        <begin position="1"/>
        <end position="32"/>
    </location>
</feature>
<dbReference type="SMART" id="SM00184">
    <property type="entry name" value="RING"/>
    <property type="match status" value="1"/>
</dbReference>
<evidence type="ECO:0000256" key="9">
    <source>
        <dbReference type="SAM" id="MobiDB-lite"/>
    </source>
</evidence>
<comment type="caution">
    <text evidence="12">The sequence shown here is derived from an EMBL/GenBank/DDBJ whole genome shotgun (WGS) entry which is preliminary data.</text>
</comment>
<keyword evidence="7 10" id="KW-0472">Membrane</keyword>
<dbReference type="GO" id="GO:0061630">
    <property type="term" value="F:ubiquitin protein ligase activity"/>
    <property type="evidence" value="ECO:0007669"/>
    <property type="project" value="TreeGrafter"/>
</dbReference>
<dbReference type="InterPro" id="IPR040176">
    <property type="entry name" value="RNF121/RNF175"/>
</dbReference>
<evidence type="ECO:0000256" key="6">
    <source>
        <dbReference type="ARBA" id="ARBA00022989"/>
    </source>
</evidence>
<dbReference type="PROSITE" id="PS50089">
    <property type="entry name" value="ZF_RING_2"/>
    <property type="match status" value="1"/>
</dbReference>
<evidence type="ECO:0000256" key="5">
    <source>
        <dbReference type="ARBA" id="ARBA00022833"/>
    </source>
</evidence>
<proteinExistence type="predicted"/>
<gene>
    <name evidence="12" type="ORF">OSTQU699_LOCUS4175</name>
</gene>
<accession>A0A8S1J5P3</accession>
<keyword evidence="4 8" id="KW-0863">Zinc-finger</keyword>
<dbReference type="InterPro" id="IPR013083">
    <property type="entry name" value="Znf_RING/FYVE/PHD"/>
</dbReference>
<protein>
    <recommendedName>
        <fullName evidence="11">RING-type domain-containing protein</fullName>
    </recommendedName>
</protein>
<organism evidence="12 13">
    <name type="scientific">Ostreobium quekettii</name>
    <dbReference type="NCBI Taxonomy" id="121088"/>
    <lineage>
        <taxon>Eukaryota</taxon>
        <taxon>Viridiplantae</taxon>
        <taxon>Chlorophyta</taxon>
        <taxon>core chlorophytes</taxon>
        <taxon>Ulvophyceae</taxon>
        <taxon>TCBD clade</taxon>
        <taxon>Bryopsidales</taxon>
        <taxon>Ostreobineae</taxon>
        <taxon>Ostreobiaceae</taxon>
        <taxon>Ostreobium</taxon>
    </lineage>
</organism>
<evidence type="ECO:0000313" key="13">
    <source>
        <dbReference type="Proteomes" id="UP000708148"/>
    </source>
</evidence>
<feature type="transmembrane region" description="Helical" evidence="10">
    <location>
        <begin position="161"/>
        <end position="187"/>
    </location>
</feature>
<evidence type="ECO:0000313" key="12">
    <source>
        <dbReference type="EMBL" id="CAD7698816.1"/>
    </source>
</evidence>
<feature type="transmembrane region" description="Helical" evidence="10">
    <location>
        <begin position="193"/>
        <end position="213"/>
    </location>
</feature>
<comment type="subcellular location">
    <subcellularLocation>
        <location evidence="1">Membrane</location>
        <topology evidence="1">Multi-pass membrane protein</topology>
    </subcellularLocation>
</comment>
<reference evidence="12" key="1">
    <citation type="submission" date="2020-12" db="EMBL/GenBank/DDBJ databases">
        <authorList>
            <person name="Iha C."/>
        </authorList>
    </citation>
    <scope>NUCLEOTIDE SEQUENCE</scope>
</reference>
<dbReference type="Proteomes" id="UP000708148">
    <property type="component" value="Unassembled WGS sequence"/>
</dbReference>
<evidence type="ECO:0000256" key="4">
    <source>
        <dbReference type="ARBA" id="ARBA00022771"/>
    </source>
</evidence>
<dbReference type="OrthoDB" id="8062037at2759"/>
<feature type="compositionally biased region" description="Polar residues" evidence="9">
    <location>
        <begin position="1"/>
        <end position="12"/>
    </location>
</feature>
<dbReference type="GO" id="GO:0036503">
    <property type="term" value="P:ERAD pathway"/>
    <property type="evidence" value="ECO:0007669"/>
    <property type="project" value="TreeGrafter"/>
</dbReference>
<dbReference type="GO" id="GO:0008270">
    <property type="term" value="F:zinc ion binding"/>
    <property type="evidence" value="ECO:0007669"/>
    <property type="project" value="UniProtKB-KW"/>
</dbReference>
<keyword evidence="13" id="KW-1185">Reference proteome</keyword>
<feature type="domain" description="RING-type" evidence="11">
    <location>
        <begin position="249"/>
        <end position="300"/>
    </location>
</feature>
<sequence length="370" mass="40629">MDSDGATSSYSAGSEIANASRGAGEGEGVVRMDGEMGGGAEGGLATRADGLVNVREAGLGPEALVVHRPHEVDPGRVLATFYAVLAIIILAQSMLVWWKRAHKRSYELVTLIGLWLIPGFVCLEKHYWQFLTVWAFYSTVTGYILSLCLRKSLSQFTPRKVYTWFLGVYKVSLAVGLVGYVLLLMTIFGLGPIIWTVVPAGTTANITFLMLWYGLYFGILGRDCAEVASDCLAAKLGTGRRLAVQVNNCGICGTDLQDYSHLGGKPPSEPSVQLACKHLFHSHCIQGWTMVGKKDCCPTCLEKVDLRELYKDRPWETSNLTWLKMLDAVRYLVVWNPIIFLTLHFGLSALGWDSEEGRVESVPAALQKGE</sequence>
<dbReference type="PANTHER" id="PTHR13407">
    <property type="entry name" value="RNF121 PROTEIN"/>
    <property type="match status" value="1"/>
</dbReference>
<keyword evidence="3" id="KW-0479">Metal-binding</keyword>
<dbReference type="EMBL" id="CAJHUC010000888">
    <property type="protein sequence ID" value="CAD7698816.1"/>
    <property type="molecule type" value="Genomic_DNA"/>
</dbReference>
<dbReference type="InterPro" id="IPR001841">
    <property type="entry name" value="Znf_RING"/>
</dbReference>
<feature type="transmembrane region" description="Helical" evidence="10">
    <location>
        <begin position="105"/>
        <end position="121"/>
    </location>
</feature>
<dbReference type="Gene3D" id="3.30.40.10">
    <property type="entry name" value="Zinc/RING finger domain, C3HC4 (zinc finger)"/>
    <property type="match status" value="1"/>
</dbReference>
<dbReference type="InterPro" id="IPR018957">
    <property type="entry name" value="Znf_C3HC4_RING-type"/>
</dbReference>
<keyword evidence="5" id="KW-0862">Zinc</keyword>
<name>A0A8S1J5P3_9CHLO</name>
<evidence type="ECO:0000259" key="11">
    <source>
        <dbReference type="PROSITE" id="PS50089"/>
    </source>
</evidence>
<dbReference type="AlphaFoldDB" id="A0A8S1J5P3"/>
<dbReference type="PANTHER" id="PTHR13407:SF0">
    <property type="entry name" value="FI05221P"/>
    <property type="match status" value="1"/>
</dbReference>
<dbReference type="SUPFAM" id="SSF57850">
    <property type="entry name" value="RING/U-box"/>
    <property type="match status" value="1"/>
</dbReference>
<evidence type="ECO:0000256" key="10">
    <source>
        <dbReference type="SAM" id="Phobius"/>
    </source>
</evidence>
<dbReference type="GO" id="GO:0005789">
    <property type="term" value="C:endoplasmic reticulum membrane"/>
    <property type="evidence" value="ECO:0007669"/>
    <property type="project" value="TreeGrafter"/>
</dbReference>
<feature type="transmembrane region" description="Helical" evidence="10">
    <location>
        <begin position="77"/>
        <end position="98"/>
    </location>
</feature>
<evidence type="ECO:0000256" key="1">
    <source>
        <dbReference type="ARBA" id="ARBA00004141"/>
    </source>
</evidence>